<gene>
    <name evidence="6" type="ORF">BDP27DRAFT_431169</name>
</gene>
<keyword evidence="2" id="KW-0040">ANK repeat</keyword>
<dbReference type="PANTHER" id="PTHR46224:SF64">
    <property type="entry name" value="IQ MOTIF AND ANKYRIN REPEAT DOMAIN-CONTAINING PROTEIN 1"/>
    <property type="match status" value="1"/>
</dbReference>
<evidence type="ECO:0000256" key="3">
    <source>
        <dbReference type="SAM" id="MobiDB-lite"/>
    </source>
</evidence>
<feature type="repeat" description="ANK" evidence="2">
    <location>
        <begin position="747"/>
        <end position="779"/>
    </location>
</feature>
<dbReference type="Pfam" id="PF13637">
    <property type="entry name" value="Ank_4"/>
    <property type="match status" value="2"/>
</dbReference>
<feature type="repeat" description="ANK" evidence="2">
    <location>
        <begin position="681"/>
        <end position="713"/>
    </location>
</feature>
<dbReference type="InterPro" id="IPR051616">
    <property type="entry name" value="Cul2-RING_E3_ligase_SR"/>
</dbReference>
<dbReference type="Gene3D" id="1.25.40.20">
    <property type="entry name" value="Ankyrin repeat-containing domain"/>
    <property type="match status" value="3"/>
</dbReference>
<evidence type="ECO:0000259" key="5">
    <source>
        <dbReference type="Pfam" id="PF24883"/>
    </source>
</evidence>
<organism evidence="6 7">
    <name type="scientific">Rhodocollybia butyracea</name>
    <dbReference type="NCBI Taxonomy" id="206335"/>
    <lineage>
        <taxon>Eukaryota</taxon>
        <taxon>Fungi</taxon>
        <taxon>Dikarya</taxon>
        <taxon>Basidiomycota</taxon>
        <taxon>Agaricomycotina</taxon>
        <taxon>Agaricomycetes</taxon>
        <taxon>Agaricomycetidae</taxon>
        <taxon>Agaricales</taxon>
        <taxon>Marasmiineae</taxon>
        <taxon>Omphalotaceae</taxon>
        <taxon>Rhodocollybia</taxon>
    </lineage>
</organism>
<dbReference type="InterPro" id="IPR054471">
    <property type="entry name" value="GPIID_WHD"/>
</dbReference>
<dbReference type="PROSITE" id="PS50088">
    <property type="entry name" value="ANK_REPEAT"/>
    <property type="match status" value="5"/>
</dbReference>
<evidence type="ECO:0000313" key="6">
    <source>
        <dbReference type="EMBL" id="KAF9060238.1"/>
    </source>
</evidence>
<dbReference type="SMART" id="SM00248">
    <property type="entry name" value="ANK"/>
    <property type="match status" value="12"/>
</dbReference>
<feature type="region of interest" description="Disordered" evidence="3">
    <location>
        <begin position="1"/>
        <end position="31"/>
    </location>
</feature>
<proteinExistence type="predicted"/>
<dbReference type="EMBL" id="JADNRY010000253">
    <property type="protein sequence ID" value="KAF9060238.1"/>
    <property type="molecule type" value="Genomic_DNA"/>
</dbReference>
<dbReference type="Proteomes" id="UP000772434">
    <property type="component" value="Unassembled WGS sequence"/>
</dbReference>
<feature type="repeat" description="ANK" evidence="2">
    <location>
        <begin position="615"/>
        <end position="647"/>
    </location>
</feature>
<dbReference type="PROSITE" id="PS50297">
    <property type="entry name" value="ANK_REP_REGION"/>
    <property type="match status" value="2"/>
</dbReference>
<feature type="compositionally biased region" description="Basic and acidic residues" evidence="3">
    <location>
        <begin position="1"/>
        <end position="15"/>
    </location>
</feature>
<dbReference type="InterPro" id="IPR027417">
    <property type="entry name" value="P-loop_NTPase"/>
</dbReference>
<dbReference type="Pfam" id="PF24883">
    <property type="entry name" value="NPHP3_N"/>
    <property type="match status" value="1"/>
</dbReference>
<evidence type="ECO:0000256" key="2">
    <source>
        <dbReference type="PROSITE-ProRule" id="PRU00023"/>
    </source>
</evidence>
<dbReference type="SUPFAM" id="SSF52540">
    <property type="entry name" value="P-loop containing nucleoside triphosphate hydrolases"/>
    <property type="match status" value="1"/>
</dbReference>
<sequence>MTERIEPSLGRDFREQQSNPQAGADRPGMFAGASHFSMVNPQFQAATNIQNIQNSYHTWNANDVFAIRKWLKAPDPSTNFVAACDKRTPGTGEWIFSHPQFVEWREATSGILWIQGKVGSGKTFLSTAIIQELKADSASLCCYYYFDNRDNSQTKTNARGLLQSLLLQMATRSGGVHPALHGLYTKCTEGLMEPTTAELSATLEVVSKDLRPVYLVLDAMDECSEAFDVLKHLAHLKKNLCIAVTSRYMATDYDVSWYIHLDHTEYFHQDVAQYLEEKFRHRKLKPELLTEIVDQLREGAQGQFRWVDCQVTVLERCKTPKSMREALKKLPNTLEETYTLAIERMSKGEHVKDAGQLLMWLVYAFEPLSIAQVTEILAVDLEDQTFDPDMRSLELVNGTYDILDSTLITVNGGKVVKLAHNSVKEFLTQTHAEMHTSKVFKINEHLAHATICQTCVIYLLQFNKEGILPEEEETFGRLYPLGIYAAQHWPSHMQRLDDKVPDHKTAKDLIISLLKDSSQLTYVNWIRIHAPGDATWEESYDPTLDQTEIQSQLYYMASLNVLSILEHVILEKLADVNSQGGQYGNALQVACLSGNKDIVQLLLEHKADVNTQGGEYGNALQAASFEGNKDIVQLLLEHKADVNTQGGEYGNALQAASFEGNKDIGQLLLEHKADVNAQGGKYGNALQAACSSGNKDIVQLLLEHNADVNAQGGAFGNALQAASFGGHKDIVQLLLEHKADVNAQGGEYGNALQAASRTGNKAIVQLLLEHKADINAQGGEYGNALQAAAGSLRRNTLDIVQLLLEHKADVNAQGGVFGNALQAACLSENKDIVQLLLEHKADVNAQGGAYGNALQAACLSENKDIVQLLLEHKPDVNAHGGLYGNALQAACMSGNKDIVQLLLEHKPDVNAQGGAFRNALQAASWIENKAIVQLLLEHKADINAQGESMGMHSKQLLGRETTQLSSFFWSTKQISMPKGDTMAMHSRQLQFPGAKTTWILSNFFWSIKLM</sequence>
<dbReference type="InterPro" id="IPR036770">
    <property type="entry name" value="Ankyrin_rpt-contain_sf"/>
</dbReference>
<dbReference type="PANTHER" id="PTHR46224">
    <property type="entry name" value="ANKYRIN REPEAT FAMILY PROTEIN"/>
    <property type="match status" value="1"/>
</dbReference>
<dbReference type="SUPFAM" id="SSF48403">
    <property type="entry name" value="Ankyrin repeat"/>
    <property type="match status" value="1"/>
</dbReference>
<dbReference type="OrthoDB" id="7464126at2759"/>
<evidence type="ECO:0000313" key="7">
    <source>
        <dbReference type="Proteomes" id="UP000772434"/>
    </source>
</evidence>
<comment type="caution">
    <text evidence="6">The sequence shown here is derived from an EMBL/GenBank/DDBJ whole genome shotgun (WGS) entry which is preliminary data.</text>
</comment>
<evidence type="ECO:0000259" key="4">
    <source>
        <dbReference type="Pfam" id="PF22939"/>
    </source>
</evidence>
<keyword evidence="1" id="KW-0677">Repeat</keyword>
<dbReference type="Gene3D" id="3.40.50.300">
    <property type="entry name" value="P-loop containing nucleotide triphosphate hydrolases"/>
    <property type="match status" value="1"/>
</dbReference>
<evidence type="ECO:0000256" key="1">
    <source>
        <dbReference type="ARBA" id="ARBA00022737"/>
    </source>
</evidence>
<feature type="domain" description="GPI inositol-deacylase winged helix" evidence="4">
    <location>
        <begin position="343"/>
        <end position="430"/>
    </location>
</feature>
<dbReference type="Pfam" id="PF22939">
    <property type="entry name" value="WHD_GPIID"/>
    <property type="match status" value="1"/>
</dbReference>
<feature type="repeat" description="ANK" evidence="2">
    <location>
        <begin position="717"/>
        <end position="746"/>
    </location>
</feature>
<dbReference type="InterPro" id="IPR002110">
    <property type="entry name" value="Ankyrin_rpt"/>
</dbReference>
<feature type="repeat" description="ANK" evidence="2">
    <location>
        <begin position="582"/>
        <end position="614"/>
    </location>
</feature>
<reference evidence="6" key="1">
    <citation type="submission" date="2020-11" db="EMBL/GenBank/DDBJ databases">
        <authorList>
            <consortium name="DOE Joint Genome Institute"/>
            <person name="Ahrendt S."/>
            <person name="Riley R."/>
            <person name="Andreopoulos W."/>
            <person name="Labutti K."/>
            <person name="Pangilinan J."/>
            <person name="Ruiz-Duenas F.J."/>
            <person name="Barrasa J.M."/>
            <person name="Sanchez-Garcia M."/>
            <person name="Camarero S."/>
            <person name="Miyauchi S."/>
            <person name="Serrano A."/>
            <person name="Linde D."/>
            <person name="Babiker R."/>
            <person name="Drula E."/>
            <person name="Ayuso-Fernandez I."/>
            <person name="Pacheco R."/>
            <person name="Padilla G."/>
            <person name="Ferreira P."/>
            <person name="Barriuso J."/>
            <person name="Kellner H."/>
            <person name="Castanera R."/>
            <person name="Alfaro M."/>
            <person name="Ramirez L."/>
            <person name="Pisabarro A.G."/>
            <person name="Kuo A."/>
            <person name="Tritt A."/>
            <person name="Lipzen A."/>
            <person name="He G."/>
            <person name="Yan M."/>
            <person name="Ng V."/>
            <person name="Cullen D."/>
            <person name="Martin F."/>
            <person name="Rosso M.-N."/>
            <person name="Henrissat B."/>
            <person name="Hibbett D."/>
            <person name="Martinez A.T."/>
            <person name="Grigoriev I.V."/>
        </authorList>
    </citation>
    <scope>NUCLEOTIDE SEQUENCE</scope>
    <source>
        <strain evidence="6">AH 40177</strain>
    </source>
</reference>
<dbReference type="InterPro" id="IPR056884">
    <property type="entry name" value="NPHP3-like_N"/>
</dbReference>
<feature type="domain" description="Nephrocystin 3-like N-terminal" evidence="5">
    <location>
        <begin position="90"/>
        <end position="247"/>
    </location>
</feature>
<keyword evidence="7" id="KW-1185">Reference proteome</keyword>
<name>A0A9P5PB55_9AGAR</name>
<dbReference type="Pfam" id="PF12796">
    <property type="entry name" value="Ank_2"/>
    <property type="match status" value="3"/>
</dbReference>
<accession>A0A9P5PB55</accession>
<dbReference type="AlphaFoldDB" id="A0A9P5PB55"/>
<protein>
    <submittedName>
        <fullName evidence="6">Ankyrin repeat-containing domain protein</fullName>
    </submittedName>
</protein>